<evidence type="ECO:0000256" key="1">
    <source>
        <dbReference type="SAM" id="MobiDB-lite"/>
    </source>
</evidence>
<feature type="compositionally biased region" description="Basic residues" evidence="1">
    <location>
        <begin position="18"/>
        <end position="28"/>
    </location>
</feature>
<accession>A0AAW0UYD2</accession>
<sequence>MRVMARQNFAGTQDGRSSGRHQARRGARCYRGAPPGLRRKALDEAAGVCERLPLRRSHRHSKLGDFLFKLKFTQVTEAYKEEWKSLTTSVFSWNTISNSNPYTLNTKICFLTLKAEARSAAQQGHTFQEICSLTLKTSRNMKQHSKATHISTGATTLKSI</sequence>
<gene>
    <name evidence="2" type="ORF">O3P69_000053</name>
</gene>
<reference evidence="2 3" key="1">
    <citation type="submission" date="2023-03" db="EMBL/GenBank/DDBJ databases">
        <title>High-quality genome of Scylla paramamosain provides insights in environmental adaptation.</title>
        <authorList>
            <person name="Zhang L."/>
        </authorList>
    </citation>
    <scope>NUCLEOTIDE SEQUENCE [LARGE SCALE GENOMIC DNA]</scope>
    <source>
        <strain evidence="2">LZ_2023a</strain>
        <tissue evidence="2">Muscle</tissue>
    </source>
</reference>
<evidence type="ECO:0000313" key="2">
    <source>
        <dbReference type="EMBL" id="KAK8403687.1"/>
    </source>
</evidence>
<evidence type="ECO:0000313" key="3">
    <source>
        <dbReference type="Proteomes" id="UP001487740"/>
    </source>
</evidence>
<dbReference type="AlphaFoldDB" id="A0AAW0UYD2"/>
<dbReference type="Proteomes" id="UP001487740">
    <property type="component" value="Unassembled WGS sequence"/>
</dbReference>
<comment type="caution">
    <text evidence="2">The sequence shown here is derived from an EMBL/GenBank/DDBJ whole genome shotgun (WGS) entry which is preliminary data.</text>
</comment>
<proteinExistence type="predicted"/>
<keyword evidence="3" id="KW-1185">Reference proteome</keyword>
<feature type="region of interest" description="Disordered" evidence="1">
    <location>
        <begin position="1"/>
        <end position="30"/>
    </location>
</feature>
<dbReference type="EMBL" id="JARAKH010000005">
    <property type="protein sequence ID" value="KAK8403687.1"/>
    <property type="molecule type" value="Genomic_DNA"/>
</dbReference>
<protein>
    <submittedName>
        <fullName evidence="2">Uncharacterized protein</fullName>
    </submittedName>
</protein>
<organism evidence="2 3">
    <name type="scientific">Scylla paramamosain</name>
    <name type="common">Mud crab</name>
    <dbReference type="NCBI Taxonomy" id="85552"/>
    <lineage>
        <taxon>Eukaryota</taxon>
        <taxon>Metazoa</taxon>
        <taxon>Ecdysozoa</taxon>
        <taxon>Arthropoda</taxon>
        <taxon>Crustacea</taxon>
        <taxon>Multicrustacea</taxon>
        <taxon>Malacostraca</taxon>
        <taxon>Eumalacostraca</taxon>
        <taxon>Eucarida</taxon>
        <taxon>Decapoda</taxon>
        <taxon>Pleocyemata</taxon>
        <taxon>Brachyura</taxon>
        <taxon>Eubrachyura</taxon>
        <taxon>Portunoidea</taxon>
        <taxon>Portunidae</taxon>
        <taxon>Portuninae</taxon>
        <taxon>Scylla</taxon>
    </lineage>
</organism>
<name>A0AAW0UYD2_SCYPA</name>